<evidence type="ECO:0000313" key="10">
    <source>
        <dbReference type="Proteomes" id="UP000305939"/>
    </source>
</evidence>
<reference evidence="9 10" key="1">
    <citation type="submission" date="2019-04" db="EMBL/GenBank/DDBJ databases">
        <title>Draft genome sequence of Robertkochia marina CC-AMO-30D.</title>
        <authorList>
            <person name="Hameed A."/>
            <person name="Lin S.-Y."/>
            <person name="Shahina M."/>
            <person name="Lai W.-A."/>
            <person name="Young C.-C."/>
        </authorList>
    </citation>
    <scope>NUCLEOTIDE SEQUENCE [LARGE SCALE GENOMIC DNA]</scope>
    <source>
        <strain evidence="9 10">CC-AMO-30D</strain>
    </source>
</reference>
<proteinExistence type="inferred from homology"/>
<keyword evidence="5 8" id="KW-1133">Transmembrane helix</keyword>
<feature type="transmembrane region" description="Helical" evidence="8">
    <location>
        <begin position="234"/>
        <end position="265"/>
    </location>
</feature>
<evidence type="ECO:0000256" key="8">
    <source>
        <dbReference type="SAM" id="Phobius"/>
    </source>
</evidence>
<evidence type="ECO:0000256" key="6">
    <source>
        <dbReference type="ARBA" id="ARBA00023136"/>
    </source>
</evidence>
<accession>A0A4S3M542</accession>
<keyword evidence="10" id="KW-1185">Reference proteome</keyword>
<gene>
    <name evidence="9" type="ORF">E7Z59_06460</name>
</gene>
<dbReference type="InterPro" id="IPR004299">
    <property type="entry name" value="MBOAT_fam"/>
</dbReference>
<dbReference type="EMBL" id="SSMC01000001">
    <property type="protein sequence ID" value="THD69965.1"/>
    <property type="molecule type" value="Genomic_DNA"/>
</dbReference>
<comment type="caution">
    <text evidence="9">The sequence shown here is derived from an EMBL/GenBank/DDBJ whole genome shotgun (WGS) entry which is preliminary data.</text>
</comment>
<dbReference type="PANTHER" id="PTHR13285">
    <property type="entry name" value="ACYLTRANSFERASE"/>
    <property type="match status" value="1"/>
</dbReference>
<dbReference type="RefSeq" id="WP_136335453.1">
    <property type="nucleotide sequence ID" value="NZ_QXMP01000002.1"/>
</dbReference>
<feature type="transmembrane region" description="Helical" evidence="8">
    <location>
        <begin position="7"/>
        <end position="26"/>
    </location>
</feature>
<feature type="transmembrane region" description="Helical" evidence="8">
    <location>
        <begin position="370"/>
        <end position="390"/>
    </location>
</feature>
<keyword evidence="3 7" id="KW-1003">Cell membrane</keyword>
<comment type="subcellular location">
    <subcellularLocation>
        <location evidence="1">Cell membrane</location>
        <topology evidence="1">Multi-pass membrane protein</topology>
    </subcellularLocation>
</comment>
<feature type="transmembrane region" description="Helical" evidence="8">
    <location>
        <begin position="310"/>
        <end position="328"/>
    </location>
</feature>
<dbReference type="GO" id="GO:0005886">
    <property type="term" value="C:plasma membrane"/>
    <property type="evidence" value="ECO:0007669"/>
    <property type="project" value="UniProtKB-SubCell"/>
</dbReference>
<keyword evidence="7" id="KW-0808">Transferase</keyword>
<evidence type="ECO:0000256" key="4">
    <source>
        <dbReference type="ARBA" id="ARBA00022692"/>
    </source>
</evidence>
<organism evidence="9 10">
    <name type="scientific">Robertkochia marina</name>
    <dbReference type="NCBI Taxonomy" id="1227945"/>
    <lineage>
        <taxon>Bacteria</taxon>
        <taxon>Pseudomonadati</taxon>
        <taxon>Bacteroidota</taxon>
        <taxon>Flavobacteriia</taxon>
        <taxon>Flavobacteriales</taxon>
        <taxon>Flavobacteriaceae</taxon>
        <taxon>Robertkochia</taxon>
    </lineage>
</organism>
<keyword evidence="6 7" id="KW-0472">Membrane</keyword>
<evidence type="ECO:0000256" key="1">
    <source>
        <dbReference type="ARBA" id="ARBA00004651"/>
    </source>
</evidence>
<name>A0A4S3M542_9FLAO</name>
<feature type="transmembrane region" description="Helical" evidence="8">
    <location>
        <begin position="458"/>
        <end position="475"/>
    </location>
</feature>
<dbReference type="InterPro" id="IPR028362">
    <property type="entry name" value="AlgI"/>
</dbReference>
<dbReference type="OrthoDB" id="9805788at2"/>
<protein>
    <submittedName>
        <fullName evidence="9">MBOAT family protein</fullName>
    </submittedName>
</protein>
<evidence type="ECO:0000313" key="9">
    <source>
        <dbReference type="EMBL" id="THD69965.1"/>
    </source>
</evidence>
<dbReference type="PANTHER" id="PTHR13285:SF18">
    <property type="entry name" value="PROTEIN-CYSTEINE N-PALMITOYLTRANSFERASE RASP"/>
    <property type="match status" value="1"/>
</dbReference>
<dbReference type="PIRSF" id="PIRSF016636">
    <property type="entry name" value="AlgI_DltB"/>
    <property type="match status" value="1"/>
</dbReference>
<dbReference type="Pfam" id="PF03062">
    <property type="entry name" value="MBOAT"/>
    <property type="match status" value="1"/>
</dbReference>
<feature type="transmembrane region" description="Helical" evidence="8">
    <location>
        <begin position="422"/>
        <end position="438"/>
    </location>
</feature>
<dbReference type="PIRSF" id="PIRSF500217">
    <property type="entry name" value="AlgI"/>
    <property type="match status" value="1"/>
</dbReference>
<dbReference type="InterPro" id="IPR024194">
    <property type="entry name" value="Ac/AlaTfrase_AlgI/DltB"/>
</dbReference>
<feature type="transmembrane region" description="Helical" evidence="8">
    <location>
        <begin position="126"/>
        <end position="145"/>
    </location>
</feature>
<evidence type="ECO:0000256" key="3">
    <source>
        <dbReference type="ARBA" id="ARBA00022475"/>
    </source>
</evidence>
<comment type="similarity">
    <text evidence="2 7">Belongs to the membrane-bound acyltransferase family.</text>
</comment>
<feature type="transmembrane region" description="Helical" evidence="8">
    <location>
        <begin position="76"/>
        <end position="96"/>
    </location>
</feature>
<keyword evidence="7" id="KW-0012">Acyltransferase</keyword>
<evidence type="ECO:0000256" key="2">
    <source>
        <dbReference type="ARBA" id="ARBA00010323"/>
    </source>
</evidence>
<feature type="transmembrane region" description="Helical" evidence="8">
    <location>
        <begin position="334"/>
        <end position="350"/>
    </location>
</feature>
<dbReference type="Proteomes" id="UP000305939">
    <property type="component" value="Unassembled WGS sequence"/>
</dbReference>
<dbReference type="InterPro" id="IPR051085">
    <property type="entry name" value="MB_O-acyltransferase"/>
</dbReference>
<evidence type="ECO:0000256" key="5">
    <source>
        <dbReference type="ARBA" id="ARBA00022989"/>
    </source>
</evidence>
<evidence type="ECO:0000256" key="7">
    <source>
        <dbReference type="PIRNR" id="PIRNR016636"/>
    </source>
</evidence>
<keyword evidence="4 8" id="KW-0812">Transmembrane</keyword>
<dbReference type="GO" id="GO:0042121">
    <property type="term" value="P:alginic acid biosynthetic process"/>
    <property type="evidence" value="ECO:0007669"/>
    <property type="project" value="InterPro"/>
</dbReference>
<dbReference type="GO" id="GO:0016746">
    <property type="term" value="F:acyltransferase activity"/>
    <property type="evidence" value="ECO:0007669"/>
    <property type="project" value="UniProtKB-KW"/>
</dbReference>
<sequence length="483" mass="57471">MLFNSFEFLFFFPIVGVLFYVIPHRYRWLWLLLSSYFFYLYLEPSLIFLLMASTCLDYFCGLQMHNRTAPRVRRRFLWLSIIGNLGMLFFFKYFIFFTNSSQAILEFFGIEWFGGGREENYVFNKILLPVGISFYTFQTLSYSIDVYRRKVEPVKHFGRYALYVAFFPQLVAGPIERADRLLPQFEKHIKVDLDRIKWGLVLMAWGFFLKLVVADRLGVYVDTVFLDPSAHRGLPLFLGSLFFAFQIYFDFSAYCTIAIGAAKVLGYDLMQNFNRPLYFSSVRDFWRRWHISLMLWLRDYLYVPLLEKFGLSRIFTVLIVFFCNGLWHGANWTFVIWGLICGILMIIEVGTQPFRHKLLKSMGIPLTNPLLRFFTWLVIFLSITTSLIFFRSPNVLHALLYIKNMLSLNSTFINVTYDKTELWLSIALIILVQVIHYYKGNDRIPELILQRKRSYRWGFYFAFILVVVLFSVNRQNNFIYFQF</sequence>
<dbReference type="AlphaFoldDB" id="A0A4S3M542"/>
<feature type="transmembrane region" description="Helical" evidence="8">
    <location>
        <begin position="195"/>
        <end position="213"/>
    </location>
</feature>